<protein>
    <submittedName>
        <fullName evidence="2">Uncharacterized protein</fullName>
    </submittedName>
</protein>
<dbReference type="Proteomes" id="UP000028705">
    <property type="component" value="Unassembled WGS sequence"/>
</dbReference>
<evidence type="ECO:0000313" key="3">
    <source>
        <dbReference type="Proteomes" id="UP000028705"/>
    </source>
</evidence>
<accession>A0A085ZZJ4</accession>
<keyword evidence="1" id="KW-1133">Transmembrane helix</keyword>
<keyword evidence="1" id="KW-0812">Transmembrane</keyword>
<keyword evidence="1" id="KW-0472">Membrane</keyword>
<feature type="transmembrane region" description="Helical" evidence="1">
    <location>
        <begin position="55"/>
        <end position="88"/>
    </location>
</feature>
<proteinExistence type="predicted"/>
<reference evidence="2 3" key="1">
    <citation type="submission" date="2014-07" db="EMBL/GenBank/DDBJ databases">
        <title>Genome of Chryseobacterium soli DSM 19298.</title>
        <authorList>
            <person name="Stropko S.J."/>
            <person name="Pipes S.E."/>
            <person name="Newman J."/>
        </authorList>
    </citation>
    <scope>NUCLEOTIDE SEQUENCE [LARGE SCALE GENOMIC DNA]</scope>
    <source>
        <strain evidence="2 3">DSM 19298</strain>
    </source>
</reference>
<comment type="caution">
    <text evidence="2">The sequence shown here is derived from an EMBL/GenBank/DDBJ whole genome shotgun (WGS) entry which is preliminary data.</text>
</comment>
<feature type="transmembrane region" description="Helical" evidence="1">
    <location>
        <begin position="21"/>
        <end position="43"/>
    </location>
</feature>
<keyword evidence="3" id="KW-1185">Reference proteome</keyword>
<evidence type="ECO:0000256" key="1">
    <source>
        <dbReference type="SAM" id="Phobius"/>
    </source>
</evidence>
<dbReference type="AlphaFoldDB" id="A0A085ZZJ4"/>
<sequence>MGIKLDIGIKLSKISSMKIIYILRFIFIGLLFLNFIAHCYVNISINKFFIDSTNLIIILLIVSLLIEKPLFSVILFLYAVAVCLLNFSSMFMSKKAVEKIYYNMFLGLELSSYIRINIINKYWLVNPIMNLSFYLAGYIVFLEIPFRQYKKNLFPFNRKS</sequence>
<name>A0A085ZZJ4_9FLAO</name>
<gene>
    <name evidence="2" type="ORF">IW15_22080</name>
</gene>
<dbReference type="eggNOG" id="ENOG502ZZWR">
    <property type="taxonomic scope" value="Bacteria"/>
</dbReference>
<organism evidence="2 3">
    <name type="scientific">Chryseobacterium soli</name>
    <dbReference type="NCBI Taxonomy" id="445961"/>
    <lineage>
        <taxon>Bacteria</taxon>
        <taxon>Pseudomonadati</taxon>
        <taxon>Bacteroidota</taxon>
        <taxon>Flavobacteriia</taxon>
        <taxon>Flavobacteriales</taxon>
        <taxon>Weeksellaceae</taxon>
        <taxon>Chryseobacterium group</taxon>
        <taxon>Chryseobacterium</taxon>
    </lineage>
</organism>
<feature type="transmembrane region" description="Helical" evidence="1">
    <location>
        <begin position="122"/>
        <end position="141"/>
    </location>
</feature>
<dbReference type="EMBL" id="JPRH01000016">
    <property type="protein sequence ID" value="KFF09858.1"/>
    <property type="molecule type" value="Genomic_DNA"/>
</dbReference>
<evidence type="ECO:0000313" key="2">
    <source>
        <dbReference type="EMBL" id="KFF09858.1"/>
    </source>
</evidence>